<dbReference type="InterPro" id="IPR017517">
    <property type="entry name" value="Maleyloyr_isom"/>
</dbReference>
<accession>A0AAU2GVJ1</accession>
<dbReference type="AlphaFoldDB" id="A0AAU2GVJ1"/>
<evidence type="ECO:0000313" key="2">
    <source>
        <dbReference type="EMBL" id="WTU38905.1"/>
    </source>
</evidence>
<protein>
    <submittedName>
        <fullName evidence="2">Maleylpyruvate isomerase family mycothiol-dependent enzyme</fullName>
    </submittedName>
</protein>
<reference evidence="2" key="1">
    <citation type="submission" date="2022-10" db="EMBL/GenBank/DDBJ databases">
        <title>The complete genomes of actinobacterial strains from the NBC collection.</title>
        <authorList>
            <person name="Joergensen T.S."/>
            <person name="Alvarez Arevalo M."/>
            <person name="Sterndorff E.B."/>
            <person name="Faurdal D."/>
            <person name="Vuksanovic O."/>
            <person name="Mourched A.-S."/>
            <person name="Charusanti P."/>
            <person name="Shaw S."/>
            <person name="Blin K."/>
            <person name="Weber T."/>
        </authorList>
    </citation>
    <scope>NUCLEOTIDE SEQUENCE</scope>
    <source>
        <strain evidence="2">NBC_00060</strain>
    </source>
</reference>
<gene>
    <name evidence="2" type="ORF">OHV25_04615</name>
</gene>
<dbReference type="Pfam" id="PF02036">
    <property type="entry name" value="SCP2"/>
    <property type="match status" value="1"/>
</dbReference>
<organism evidence="2">
    <name type="scientific">Streptomyces sp. NBC_00060</name>
    <dbReference type="NCBI Taxonomy" id="2975636"/>
    <lineage>
        <taxon>Bacteria</taxon>
        <taxon>Bacillati</taxon>
        <taxon>Actinomycetota</taxon>
        <taxon>Actinomycetes</taxon>
        <taxon>Kitasatosporales</taxon>
        <taxon>Streptomycetaceae</taxon>
        <taxon>Streptomyces</taxon>
    </lineage>
</organism>
<dbReference type="InterPro" id="IPR034660">
    <property type="entry name" value="DinB/YfiT-like"/>
</dbReference>
<name>A0AAU2GVJ1_9ACTN</name>
<feature type="domain" description="SCP2" evidence="1">
    <location>
        <begin position="189"/>
        <end position="253"/>
    </location>
</feature>
<dbReference type="SUPFAM" id="SSF55718">
    <property type="entry name" value="SCP-like"/>
    <property type="match status" value="1"/>
</dbReference>
<proteinExistence type="predicted"/>
<evidence type="ECO:0000259" key="1">
    <source>
        <dbReference type="Pfam" id="PF02036"/>
    </source>
</evidence>
<keyword evidence="2" id="KW-0413">Isomerase</keyword>
<dbReference type="NCBIfam" id="TIGR03083">
    <property type="entry name" value="maleylpyruvate isomerase family mycothiol-dependent enzyme"/>
    <property type="match status" value="1"/>
</dbReference>
<dbReference type="Gene3D" id="3.30.1050.10">
    <property type="entry name" value="SCP2 sterol-binding domain"/>
    <property type="match status" value="1"/>
</dbReference>
<dbReference type="EMBL" id="CP108253">
    <property type="protein sequence ID" value="WTU38905.1"/>
    <property type="molecule type" value="Genomic_DNA"/>
</dbReference>
<dbReference type="InterPro" id="IPR003033">
    <property type="entry name" value="SCP2_sterol-bd_dom"/>
</dbReference>
<dbReference type="GO" id="GO:0016853">
    <property type="term" value="F:isomerase activity"/>
    <property type="evidence" value="ECO:0007669"/>
    <property type="project" value="UniProtKB-KW"/>
</dbReference>
<sequence>MSAHQSSGNSLPPGLGDAIRGTAEDIALLLRGARDTSVPVPGLEWTLGETAAHLAQANQLMAEIAAGHGRGHGDGTPGSIAAANARALAEFGERAAEPLAAMIVAQSAAYLDAAGAADGGGAGPLVTPMGTMDLPTLGAYLLTHMLGHGYDIARAVGRPHMLDRRRVELTLPFMVAAMPRVVDAGAAAGCNARYTVRLWGGARFGVEFTEGAATVGERPPGRPDCTIHIEPVTFLLMALGRVEPRAAIARGRVLAWGRKPWLAPRFPTLFEAP</sequence>
<dbReference type="SUPFAM" id="SSF109854">
    <property type="entry name" value="DinB/YfiT-like putative metalloenzymes"/>
    <property type="match status" value="1"/>
</dbReference>
<dbReference type="InterPro" id="IPR036527">
    <property type="entry name" value="SCP2_sterol-bd_dom_sf"/>
</dbReference>